<keyword evidence="4" id="KW-0804">Transcription</keyword>
<accession>A0ABV7CGM4</accession>
<dbReference type="Pfam" id="PF03466">
    <property type="entry name" value="LysR_substrate"/>
    <property type="match status" value="1"/>
</dbReference>
<reference evidence="7" key="1">
    <citation type="journal article" date="2019" name="Int. J. Syst. Evol. Microbiol.">
        <title>The Global Catalogue of Microorganisms (GCM) 10K type strain sequencing project: providing services to taxonomists for standard genome sequencing and annotation.</title>
        <authorList>
            <consortium name="The Broad Institute Genomics Platform"/>
            <consortium name="The Broad Institute Genome Sequencing Center for Infectious Disease"/>
            <person name="Wu L."/>
            <person name="Ma J."/>
        </authorList>
    </citation>
    <scope>NUCLEOTIDE SEQUENCE [LARGE SCALE GENOMIC DNA]</scope>
    <source>
        <strain evidence="7">KCTC 42730</strain>
    </source>
</reference>
<dbReference type="InterPro" id="IPR005119">
    <property type="entry name" value="LysR_subst-bd"/>
</dbReference>
<dbReference type="CDD" id="cd08422">
    <property type="entry name" value="PBP2_CrgA_like"/>
    <property type="match status" value="1"/>
</dbReference>
<evidence type="ECO:0000313" key="7">
    <source>
        <dbReference type="Proteomes" id="UP001595453"/>
    </source>
</evidence>
<dbReference type="Pfam" id="PF00126">
    <property type="entry name" value="HTH_1"/>
    <property type="match status" value="1"/>
</dbReference>
<dbReference type="PANTHER" id="PTHR30537">
    <property type="entry name" value="HTH-TYPE TRANSCRIPTIONAL REGULATOR"/>
    <property type="match status" value="1"/>
</dbReference>
<comment type="caution">
    <text evidence="6">The sequence shown here is derived from an EMBL/GenBank/DDBJ whole genome shotgun (WGS) entry which is preliminary data.</text>
</comment>
<evidence type="ECO:0000259" key="5">
    <source>
        <dbReference type="PROSITE" id="PS50931"/>
    </source>
</evidence>
<keyword evidence="3" id="KW-0238">DNA-binding</keyword>
<protein>
    <submittedName>
        <fullName evidence="6">LysR family transcriptional regulator</fullName>
    </submittedName>
</protein>
<gene>
    <name evidence="6" type="ORF">ACFOEE_04215</name>
</gene>
<dbReference type="PANTHER" id="PTHR30537:SF35">
    <property type="entry name" value="TRANSCRIPTIONAL REGULATORY PROTEIN"/>
    <property type="match status" value="1"/>
</dbReference>
<keyword evidence="7" id="KW-1185">Reference proteome</keyword>
<dbReference type="Gene3D" id="3.40.190.290">
    <property type="match status" value="1"/>
</dbReference>
<proteinExistence type="inferred from homology"/>
<evidence type="ECO:0000256" key="3">
    <source>
        <dbReference type="ARBA" id="ARBA00023125"/>
    </source>
</evidence>
<dbReference type="SUPFAM" id="SSF53850">
    <property type="entry name" value="Periplasmic binding protein-like II"/>
    <property type="match status" value="1"/>
</dbReference>
<comment type="similarity">
    <text evidence="1">Belongs to the LysR transcriptional regulatory family.</text>
</comment>
<sequence length="300" mass="33395">MDRIIAAKVFADIAVSGSFTATAERLEMSRAMVTRYVEAMEQWLQVRLLHRTTRQVTLTSAGERCLAEVEQWLQQASLLEASAAQSDKLHGKIRIAVSMSFAYAQLMPALSGFMAQHPHLEIDLDVEDSTADLVAKRIDLAIRIASAPDSALIGKPIAKCDSVLVAAPEYLAQHGAPTTPQQLAQHRCLGYKNFERHVWHLQQGEQHEAVAVHCALSANEATCLLRAAECAMGIALQPRYLVATQLAKGQLVELLPQWRPKQMQIYALYSSRQFLSPAIRQLIDYLSDYFAQAQWQQNAD</sequence>
<evidence type="ECO:0000256" key="4">
    <source>
        <dbReference type="ARBA" id="ARBA00023163"/>
    </source>
</evidence>
<dbReference type="InterPro" id="IPR036388">
    <property type="entry name" value="WH-like_DNA-bd_sf"/>
</dbReference>
<feature type="domain" description="HTH lysR-type" evidence="5">
    <location>
        <begin position="1"/>
        <end position="59"/>
    </location>
</feature>
<name>A0ABV7CGM4_9GAMM</name>
<dbReference type="InterPro" id="IPR000847">
    <property type="entry name" value="LysR_HTH_N"/>
</dbReference>
<dbReference type="InterPro" id="IPR036390">
    <property type="entry name" value="WH_DNA-bd_sf"/>
</dbReference>
<evidence type="ECO:0000256" key="1">
    <source>
        <dbReference type="ARBA" id="ARBA00009437"/>
    </source>
</evidence>
<evidence type="ECO:0000256" key="2">
    <source>
        <dbReference type="ARBA" id="ARBA00023015"/>
    </source>
</evidence>
<dbReference type="Proteomes" id="UP001595453">
    <property type="component" value="Unassembled WGS sequence"/>
</dbReference>
<evidence type="ECO:0000313" key="6">
    <source>
        <dbReference type="EMBL" id="MFC3031722.1"/>
    </source>
</evidence>
<dbReference type="PROSITE" id="PS50931">
    <property type="entry name" value="HTH_LYSR"/>
    <property type="match status" value="1"/>
</dbReference>
<dbReference type="InterPro" id="IPR058163">
    <property type="entry name" value="LysR-type_TF_proteobact-type"/>
</dbReference>
<dbReference type="RefSeq" id="WP_377121248.1">
    <property type="nucleotide sequence ID" value="NZ_JBHRSD010000010.1"/>
</dbReference>
<keyword evidence="2" id="KW-0805">Transcription regulation</keyword>
<dbReference type="EMBL" id="JBHRSD010000010">
    <property type="protein sequence ID" value="MFC3031722.1"/>
    <property type="molecule type" value="Genomic_DNA"/>
</dbReference>
<organism evidence="6 7">
    <name type="scientific">Pseudoalteromonas fenneropenaei</name>
    <dbReference type="NCBI Taxonomy" id="1737459"/>
    <lineage>
        <taxon>Bacteria</taxon>
        <taxon>Pseudomonadati</taxon>
        <taxon>Pseudomonadota</taxon>
        <taxon>Gammaproteobacteria</taxon>
        <taxon>Alteromonadales</taxon>
        <taxon>Pseudoalteromonadaceae</taxon>
        <taxon>Pseudoalteromonas</taxon>
    </lineage>
</organism>
<dbReference type="SUPFAM" id="SSF46785">
    <property type="entry name" value="Winged helix' DNA-binding domain"/>
    <property type="match status" value="1"/>
</dbReference>
<dbReference type="Gene3D" id="1.10.10.10">
    <property type="entry name" value="Winged helix-like DNA-binding domain superfamily/Winged helix DNA-binding domain"/>
    <property type="match status" value="1"/>
</dbReference>